<organism evidence="1 2">
    <name type="scientific">Phytophthora megakarya</name>
    <dbReference type="NCBI Taxonomy" id="4795"/>
    <lineage>
        <taxon>Eukaryota</taxon>
        <taxon>Sar</taxon>
        <taxon>Stramenopiles</taxon>
        <taxon>Oomycota</taxon>
        <taxon>Peronosporomycetes</taxon>
        <taxon>Peronosporales</taxon>
        <taxon>Peronosporaceae</taxon>
        <taxon>Phytophthora</taxon>
    </lineage>
</organism>
<proteinExistence type="predicted"/>
<name>A0A225UU40_9STRA</name>
<keyword evidence="2" id="KW-1185">Reference proteome</keyword>
<reference evidence="2" key="1">
    <citation type="submission" date="2017-03" db="EMBL/GenBank/DDBJ databases">
        <title>Phytopthora megakarya and P. palmivora, two closely related causual agents of cacao black pod achieved similar genome size and gene model numbers by different mechanisms.</title>
        <authorList>
            <person name="Ali S."/>
            <person name="Shao J."/>
            <person name="Larry D.J."/>
            <person name="Kronmiller B."/>
            <person name="Shen D."/>
            <person name="Strem M.D."/>
            <person name="Melnick R.L."/>
            <person name="Guiltinan M.J."/>
            <person name="Tyler B.M."/>
            <person name="Meinhardt L.W."/>
            <person name="Bailey B.A."/>
        </authorList>
    </citation>
    <scope>NUCLEOTIDE SEQUENCE [LARGE SCALE GENOMIC DNA]</scope>
    <source>
        <strain evidence="2">zdho120</strain>
    </source>
</reference>
<dbReference type="AlphaFoldDB" id="A0A225UU40"/>
<dbReference type="Proteomes" id="UP000198211">
    <property type="component" value="Unassembled WGS sequence"/>
</dbReference>
<accession>A0A225UU40</accession>
<gene>
    <name evidence="1" type="ORF">PHMEG_00033254</name>
</gene>
<dbReference type="EMBL" id="NBNE01011590">
    <property type="protein sequence ID" value="OWY96471.1"/>
    <property type="molecule type" value="Genomic_DNA"/>
</dbReference>
<comment type="caution">
    <text evidence="1">The sequence shown here is derived from an EMBL/GenBank/DDBJ whole genome shotgun (WGS) entry which is preliminary data.</text>
</comment>
<sequence length="43" mass="5194">MCLYFKYDGPDTVVVGVYVDDLLVTATREELVDKFFRTWRLYR</sequence>
<evidence type="ECO:0000313" key="2">
    <source>
        <dbReference type="Proteomes" id="UP000198211"/>
    </source>
</evidence>
<protein>
    <submittedName>
        <fullName evidence="1">Pol Polyprotein</fullName>
    </submittedName>
</protein>
<evidence type="ECO:0000313" key="1">
    <source>
        <dbReference type="EMBL" id="OWY96471.1"/>
    </source>
</evidence>